<keyword evidence="4" id="KW-1185">Reference proteome</keyword>
<dbReference type="STRING" id="927083.DB32_001205"/>
<dbReference type="InterPro" id="IPR036291">
    <property type="entry name" value="NAD(P)-bd_dom_sf"/>
</dbReference>
<name>A0A0F6W039_9BACT</name>
<evidence type="ECO:0000313" key="4">
    <source>
        <dbReference type="Proteomes" id="UP000034883"/>
    </source>
</evidence>
<dbReference type="Proteomes" id="UP000034883">
    <property type="component" value="Chromosome"/>
</dbReference>
<reference evidence="3 4" key="1">
    <citation type="submission" date="2015-03" db="EMBL/GenBank/DDBJ databases">
        <title>Genome assembly of Sandaracinus amylolyticus DSM 53668.</title>
        <authorList>
            <person name="Sharma G."/>
            <person name="Subramanian S."/>
        </authorList>
    </citation>
    <scope>NUCLEOTIDE SEQUENCE [LARGE SCALE GENOMIC DNA]</scope>
    <source>
        <strain evidence="3 4">DSM 53668</strain>
    </source>
</reference>
<proteinExistence type="predicted"/>
<dbReference type="Gene3D" id="3.40.50.720">
    <property type="entry name" value="NAD(P)-binding Rossmann-like Domain"/>
    <property type="match status" value="1"/>
</dbReference>
<dbReference type="AlphaFoldDB" id="A0A0F6W039"/>
<evidence type="ECO:0000259" key="2">
    <source>
        <dbReference type="Pfam" id="PF16363"/>
    </source>
</evidence>
<gene>
    <name evidence="3" type="ORF">DB32_001205</name>
</gene>
<dbReference type="Pfam" id="PF16363">
    <property type="entry name" value="GDP_Man_Dehyd"/>
    <property type="match status" value="1"/>
</dbReference>
<evidence type="ECO:0000256" key="1">
    <source>
        <dbReference type="SAM" id="MobiDB-lite"/>
    </source>
</evidence>
<dbReference type="PANTHER" id="PTHR43000">
    <property type="entry name" value="DTDP-D-GLUCOSE 4,6-DEHYDRATASE-RELATED"/>
    <property type="match status" value="1"/>
</dbReference>
<feature type="compositionally biased region" description="Low complexity" evidence="1">
    <location>
        <begin position="14"/>
        <end position="26"/>
    </location>
</feature>
<protein>
    <submittedName>
        <fullName evidence="3">UDP-glucose 4-epimerase</fullName>
    </submittedName>
</protein>
<feature type="domain" description="NAD(P)-binding" evidence="2">
    <location>
        <begin position="39"/>
        <end position="362"/>
    </location>
</feature>
<dbReference type="SUPFAM" id="SSF51735">
    <property type="entry name" value="NAD(P)-binding Rossmann-fold domains"/>
    <property type="match status" value="1"/>
</dbReference>
<dbReference type="EMBL" id="CP011125">
    <property type="protein sequence ID" value="AKF04056.1"/>
    <property type="molecule type" value="Genomic_DNA"/>
</dbReference>
<evidence type="ECO:0000313" key="3">
    <source>
        <dbReference type="EMBL" id="AKF04056.1"/>
    </source>
</evidence>
<accession>A0A0F6W039</accession>
<sequence length="386" mass="41655">MTAKNGNGNGKSHGNGHASRSSVRVARSAVPVPEGVTVITGGAGFIGANLANAIAGAGGEVVLFDNLARGNVQLNAQWLREQHGRRVSLVVGDVRDASAVRRVIARADRVFHFAAQVAVTTSLLDPIADFDVNARGTLNVLEAVRARGKEIPVLFTSTNKVYGSLSDVPLELRGSRWMPVDTALSSTGIGEARALDFHSPYGCSKGAADQMVLDWSRSYGLPSVVFRMSCIYGPRQFGTEDQGWVAHFLIRALRGEPIVLYGDGMQVRDVLFVDDLVNAMLGALDQLELVRGQAFNVGGGPENTISLVELLELVRELGGKRPDVKHAPVRIGDQRWYVSDPRKLAGAIGWRPRTDVRQGVERLFAWLRDPSRRQAAVHPAIDGVAE</sequence>
<organism evidence="3 4">
    <name type="scientific">Sandaracinus amylolyticus</name>
    <dbReference type="NCBI Taxonomy" id="927083"/>
    <lineage>
        <taxon>Bacteria</taxon>
        <taxon>Pseudomonadati</taxon>
        <taxon>Myxococcota</taxon>
        <taxon>Polyangia</taxon>
        <taxon>Polyangiales</taxon>
        <taxon>Sandaracinaceae</taxon>
        <taxon>Sandaracinus</taxon>
    </lineage>
</organism>
<dbReference type="KEGG" id="samy:DB32_001205"/>
<feature type="region of interest" description="Disordered" evidence="1">
    <location>
        <begin position="1"/>
        <end position="26"/>
    </location>
</feature>
<dbReference type="InterPro" id="IPR016040">
    <property type="entry name" value="NAD(P)-bd_dom"/>
</dbReference>